<comment type="caution">
    <text evidence="1">The sequence shown here is derived from an EMBL/GenBank/DDBJ whole genome shotgun (WGS) entry which is preliminary data.</text>
</comment>
<dbReference type="EMBL" id="JADYXP020000007">
    <property type="protein sequence ID" value="KAL0119762.1"/>
    <property type="molecule type" value="Genomic_DNA"/>
</dbReference>
<dbReference type="AlphaFoldDB" id="A0AAW2FWW1"/>
<accession>A0AAW2FWW1</accession>
<gene>
    <name evidence="1" type="ORF">PUN28_007891</name>
</gene>
<protein>
    <submittedName>
        <fullName evidence="1">Uncharacterized protein</fullName>
    </submittedName>
</protein>
<evidence type="ECO:0000313" key="1">
    <source>
        <dbReference type="EMBL" id="KAL0119762.1"/>
    </source>
</evidence>
<proteinExistence type="predicted"/>
<reference evidence="1 2" key="1">
    <citation type="submission" date="2023-03" db="EMBL/GenBank/DDBJ databases">
        <title>High recombination rates correlate with genetic variation in Cardiocondyla obscurior ants.</title>
        <authorList>
            <person name="Errbii M."/>
        </authorList>
    </citation>
    <scope>NUCLEOTIDE SEQUENCE [LARGE SCALE GENOMIC DNA]</scope>
    <source>
        <strain evidence="1">Alpha-2009</strain>
        <tissue evidence="1">Whole body</tissue>
    </source>
</reference>
<dbReference type="Proteomes" id="UP001430953">
    <property type="component" value="Unassembled WGS sequence"/>
</dbReference>
<sequence length="151" mass="17133">MSSGEGKVRSPYSTFAPHPFRVCCENLPQVETAFRSKPPPAPLHEMHFRLLSVAFRELVTALCTTPLSNSSRRTSHHGRTRAQLDVIFTEARRVKTKLRASFDRINVISRGIKLDTISAELKIATSSVEATFFSRRKKKKKIELHATPCRR</sequence>
<keyword evidence="2" id="KW-1185">Reference proteome</keyword>
<organism evidence="1 2">
    <name type="scientific">Cardiocondyla obscurior</name>
    <dbReference type="NCBI Taxonomy" id="286306"/>
    <lineage>
        <taxon>Eukaryota</taxon>
        <taxon>Metazoa</taxon>
        <taxon>Ecdysozoa</taxon>
        <taxon>Arthropoda</taxon>
        <taxon>Hexapoda</taxon>
        <taxon>Insecta</taxon>
        <taxon>Pterygota</taxon>
        <taxon>Neoptera</taxon>
        <taxon>Endopterygota</taxon>
        <taxon>Hymenoptera</taxon>
        <taxon>Apocrita</taxon>
        <taxon>Aculeata</taxon>
        <taxon>Formicoidea</taxon>
        <taxon>Formicidae</taxon>
        <taxon>Myrmicinae</taxon>
        <taxon>Cardiocondyla</taxon>
    </lineage>
</organism>
<name>A0AAW2FWW1_9HYME</name>
<evidence type="ECO:0000313" key="2">
    <source>
        <dbReference type="Proteomes" id="UP001430953"/>
    </source>
</evidence>